<feature type="region of interest" description="Disordered" evidence="1">
    <location>
        <begin position="34"/>
        <end position="67"/>
    </location>
</feature>
<sequence>MRKKEDIRGLYGDTNAYRCLLKLALPAHPPLAISSPVKLPAGDKSHPTATPDTFDPTAKALRHPIQR</sequence>
<evidence type="ECO:0000313" key="2">
    <source>
        <dbReference type="EMBL" id="CAH1418512.1"/>
    </source>
</evidence>
<protein>
    <submittedName>
        <fullName evidence="2">Uncharacterized protein</fullName>
    </submittedName>
</protein>
<feature type="compositionally biased region" description="Low complexity" evidence="1">
    <location>
        <begin position="47"/>
        <end position="58"/>
    </location>
</feature>
<evidence type="ECO:0000313" key="3">
    <source>
        <dbReference type="Proteomes" id="UP001157418"/>
    </source>
</evidence>
<dbReference type="EMBL" id="CAKMRJ010000113">
    <property type="protein sequence ID" value="CAH1418512.1"/>
    <property type="molecule type" value="Genomic_DNA"/>
</dbReference>
<keyword evidence="3" id="KW-1185">Reference proteome</keyword>
<proteinExistence type="predicted"/>
<gene>
    <name evidence="2" type="ORF">LVIROSA_LOCUS6101</name>
</gene>
<reference evidence="2 3" key="1">
    <citation type="submission" date="2022-01" db="EMBL/GenBank/DDBJ databases">
        <authorList>
            <person name="Xiong W."/>
            <person name="Schranz E."/>
        </authorList>
    </citation>
    <scope>NUCLEOTIDE SEQUENCE [LARGE SCALE GENOMIC DNA]</scope>
</reference>
<organism evidence="2 3">
    <name type="scientific">Lactuca virosa</name>
    <dbReference type="NCBI Taxonomy" id="75947"/>
    <lineage>
        <taxon>Eukaryota</taxon>
        <taxon>Viridiplantae</taxon>
        <taxon>Streptophyta</taxon>
        <taxon>Embryophyta</taxon>
        <taxon>Tracheophyta</taxon>
        <taxon>Spermatophyta</taxon>
        <taxon>Magnoliopsida</taxon>
        <taxon>eudicotyledons</taxon>
        <taxon>Gunneridae</taxon>
        <taxon>Pentapetalae</taxon>
        <taxon>asterids</taxon>
        <taxon>campanulids</taxon>
        <taxon>Asterales</taxon>
        <taxon>Asteraceae</taxon>
        <taxon>Cichorioideae</taxon>
        <taxon>Cichorieae</taxon>
        <taxon>Lactucinae</taxon>
        <taxon>Lactuca</taxon>
    </lineage>
</organism>
<dbReference type="Proteomes" id="UP001157418">
    <property type="component" value="Unassembled WGS sequence"/>
</dbReference>
<dbReference type="AlphaFoldDB" id="A0AAU9LVU4"/>
<comment type="caution">
    <text evidence="2">The sequence shown here is derived from an EMBL/GenBank/DDBJ whole genome shotgun (WGS) entry which is preliminary data.</text>
</comment>
<accession>A0AAU9LVU4</accession>
<name>A0AAU9LVU4_9ASTR</name>
<evidence type="ECO:0000256" key="1">
    <source>
        <dbReference type="SAM" id="MobiDB-lite"/>
    </source>
</evidence>